<feature type="region of interest" description="Disordered" evidence="1">
    <location>
        <begin position="184"/>
        <end position="221"/>
    </location>
</feature>
<comment type="caution">
    <text evidence="2">The sequence shown here is derived from an EMBL/GenBank/DDBJ whole genome shotgun (WGS) entry which is preliminary data.</text>
</comment>
<evidence type="ECO:0000256" key="1">
    <source>
        <dbReference type="SAM" id="MobiDB-lite"/>
    </source>
</evidence>
<accession>A0A9X2GRZ5</accession>
<dbReference type="Proteomes" id="UP001139648">
    <property type="component" value="Unassembled WGS sequence"/>
</dbReference>
<sequence length="221" mass="22473">MSDFEDRLLGALKEEITTRKAEDRMTTVAPAGRRRWVGLSAAVAGVAAAATAVVVATGLVGGPAYAVTKGSDGKVNVEISTFTDPEGLEAALADAGVQAVVDYLPAGQTCRQPRGAHGEASGRFAARLGMGQGGRTVTFAIDEGEVPAGHTLVLVVSKSKDGDDKAPMAMDMSLVQGAVSECEPVAMPAPPADGTTEKKDVGPGFDTSTEDEGPSLTSKNG</sequence>
<keyword evidence="3" id="KW-1185">Reference proteome</keyword>
<proteinExistence type="predicted"/>
<evidence type="ECO:0000313" key="3">
    <source>
        <dbReference type="Proteomes" id="UP001139648"/>
    </source>
</evidence>
<name>A0A9X2GRZ5_9ACTN</name>
<evidence type="ECO:0000313" key="2">
    <source>
        <dbReference type="EMBL" id="MCP2364484.1"/>
    </source>
</evidence>
<gene>
    <name evidence="2" type="ORF">HD597_011504</name>
</gene>
<protein>
    <submittedName>
        <fullName evidence="2">Uncharacterized protein</fullName>
    </submittedName>
</protein>
<dbReference type="AlphaFoldDB" id="A0A9X2GRZ5"/>
<dbReference type="RefSeq" id="WP_253757029.1">
    <property type="nucleotide sequence ID" value="NZ_BAABKA010000012.1"/>
</dbReference>
<reference evidence="2" key="1">
    <citation type="submission" date="2022-06" db="EMBL/GenBank/DDBJ databases">
        <title>Sequencing the genomes of 1000 actinobacteria strains.</title>
        <authorList>
            <person name="Klenk H.-P."/>
        </authorList>
    </citation>
    <scope>NUCLEOTIDE SEQUENCE</scope>
    <source>
        <strain evidence="2">DSM 46694</strain>
    </source>
</reference>
<organism evidence="2 3">
    <name type="scientific">Nonomuraea thailandensis</name>
    <dbReference type="NCBI Taxonomy" id="1188745"/>
    <lineage>
        <taxon>Bacteria</taxon>
        <taxon>Bacillati</taxon>
        <taxon>Actinomycetota</taxon>
        <taxon>Actinomycetes</taxon>
        <taxon>Streptosporangiales</taxon>
        <taxon>Streptosporangiaceae</taxon>
        <taxon>Nonomuraea</taxon>
    </lineage>
</organism>
<dbReference type="EMBL" id="JAMZEB010000002">
    <property type="protein sequence ID" value="MCP2364484.1"/>
    <property type="molecule type" value="Genomic_DNA"/>
</dbReference>